<accession>A0A542DX55</accession>
<keyword evidence="3" id="KW-1185">Reference proteome</keyword>
<name>A0A542DX55_9MICO</name>
<feature type="region of interest" description="Disordered" evidence="1">
    <location>
        <begin position="201"/>
        <end position="226"/>
    </location>
</feature>
<reference evidence="2 3" key="1">
    <citation type="submission" date="2019-06" db="EMBL/GenBank/DDBJ databases">
        <title>Sequencing the genomes of 1000 actinobacteria strains.</title>
        <authorList>
            <person name="Klenk H.-P."/>
        </authorList>
    </citation>
    <scope>NUCLEOTIDE SEQUENCE [LARGE SCALE GENOMIC DNA]</scope>
    <source>
        <strain evidence="2 3">DSM 18607</strain>
    </source>
</reference>
<evidence type="ECO:0000256" key="1">
    <source>
        <dbReference type="SAM" id="MobiDB-lite"/>
    </source>
</evidence>
<gene>
    <name evidence="2" type="ORF">FB458_0739</name>
</gene>
<comment type="caution">
    <text evidence="2">The sequence shown here is derived from an EMBL/GenBank/DDBJ whole genome shotgun (WGS) entry which is preliminary data.</text>
</comment>
<organism evidence="2 3">
    <name type="scientific">Lapillicoccus jejuensis</name>
    <dbReference type="NCBI Taxonomy" id="402171"/>
    <lineage>
        <taxon>Bacteria</taxon>
        <taxon>Bacillati</taxon>
        <taxon>Actinomycetota</taxon>
        <taxon>Actinomycetes</taxon>
        <taxon>Micrococcales</taxon>
        <taxon>Intrasporangiaceae</taxon>
        <taxon>Lapillicoccus</taxon>
    </lineage>
</organism>
<proteinExistence type="predicted"/>
<feature type="compositionally biased region" description="Basic residues" evidence="1">
    <location>
        <begin position="285"/>
        <end position="296"/>
    </location>
</feature>
<evidence type="ECO:0008006" key="4">
    <source>
        <dbReference type="Google" id="ProtNLM"/>
    </source>
</evidence>
<dbReference type="Proteomes" id="UP000317893">
    <property type="component" value="Unassembled WGS sequence"/>
</dbReference>
<dbReference type="InterPro" id="IPR011009">
    <property type="entry name" value="Kinase-like_dom_sf"/>
</dbReference>
<feature type="compositionally biased region" description="Low complexity" evidence="1">
    <location>
        <begin position="297"/>
        <end position="328"/>
    </location>
</feature>
<feature type="compositionally biased region" description="Low complexity" evidence="1">
    <location>
        <begin position="245"/>
        <end position="261"/>
    </location>
</feature>
<sequence>MRDLVAEWTSPQGVEDLTGWVDDVLVARGEHRRGPLDPIRVRFWSAVFRLDTDHGRRWVKLGNPGQAFEGALLRQLGALVPDEVLAPLAVDETAGRWLLPDGGPTLRDAGAESVADRAALLVQVADLQQRTAGERHRLTAVPALPQADTTPYVVALVDRLAALPPDDPQSVTAEQVARWRRGLDALDAAVARLIALGLPDTLQPATSTPTTPASRSTRAVPRGCSTSATPCGAIRSACCTCRCARPSGPGSPTRSPRATPSPRSPAPTRPVAGRPSRPGRAAPAARRRRPGRRHPPGRLLGAAARPRRPGVGPPARAAPRGLGAAGVPDLGSGWVVRAARDDPARAGLASGR</sequence>
<feature type="compositionally biased region" description="Low complexity" evidence="1">
    <location>
        <begin position="269"/>
        <end position="284"/>
    </location>
</feature>
<dbReference type="RefSeq" id="WP_141846867.1">
    <property type="nucleotide sequence ID" value="NZ_BAAAPR010000008.1"/>
</dbReference>
<evidence type="ECO:0000313" key="3">
    <source>
        <dbReference type="Proteomes" id="UP000317893"/>
    </source>
</evidence>
<feature type="compositionally biased region" description="Low complexity" evidence="1">
    <location>
        <begin position="204"/>
        <end position="219"/>
    </location>
</feature>
<dbReference type="OrthoDB" id="101887at2"/>
<protein>
    <recommendedName>
        <fullName evidence="4">Aminoglycoside phosphotransferase domain-containing protein</fullName>
    </recommendedName>
</protein>
<dbReference type="EMBL" id="VFMN01000001">
    <property type="protein sequence ID" value="TQJ07671.1"/>
    <property type="molecule type" value="Genomic_DNA"/>
</dbReference>
<evidence type="ECO:0000313" key="2">
    <source>
        <dbReference type="EMBL" id="TQJ07671.1"/>
    </source>
</evidence>
<dbReference type="SUPFAM" id="SSF56112">
    <property type="entry name" value="Protein kinase-like (PK-like)"/>
    <property type="match status" value="1"/>
</dbReference>
<dbReference type="AlphaFoldDB" id="A0A542DX55"/>
<feature type="region of interest" description="Disordered" evidence="1">
    <location>
        <begin position="245"/>
        <end position="330"/>
    </location>
</feature>